<reference evidence="4" key="1">
    <citation type="submission" date="2020-05" db="EMBL/GenBank/DDBJ databases">
        <title>Identification of trans-AT polyketide cluster in two marine bacteria, producers of a novel glutaramide-containing polyketide sesbanimide D and analogs.</title>
        <authorList>
            <person name="Kacar D."/>
            <person name="Rodriguez P."/>
            <person name="Canedo L."/>
            <person name="Gonzalez E."/>
            <person name="Galan B."/>
            <person name="De La Calle F."/>
            <person name="Garcia J.L."/>
        </authorList>
    </citation>
    <scope>NUCLEOTIDE SEQUENCE</scope>
    <source>
        <strain evidence="4">PHM038</strain>
    </source>
</reference>
<dbReference type="InterPro" id="IPR002477">
    <property type="entry name" value="Peptidoglycan-bd-like"/>
</dbReference>
<evidence type="ECO:0000259" key="3">
    <source>
        <dbReference type="Pfam" id="PF01471"/>
    </source>
</evidence>
<feature type="compositionally biased region" description="Low complexity" evidence="2">
    <location>
        <begin position="738"/>
        <end position="749"/>
    </location>
</feature>
<protein>
    <recommendedName>
        <fullName evidence="3">Peptidoglycan binding-like domain-containing protein</fullName>
    </recommendedName>
</protein>
<comment type="caution">
    <text evidence="4">The sequence shown here is derived from an EMBL/GenBank/DDBJ whole genome shotgun (WGS) entry which is preliminary data.</text>
</comment>
<dbReference type="Pfam" id="PF01471">
    <property type="entry name" value="PG_binding_1"/>
    <property type="match status" value="1"/>
</dbReference>
<dbReference type="Pfam" id="PF08238">
    <property type="entry name" value="Sel1"/>
    <property type="match status" value="4"/>
</dbReference>
<gene>
    <name evidence="4" type="ORF">HK439_12345</name>
</gene>
<evidence type="ECO:0000256" key="2">
    <source>
        <dbReference type="SAM" id="MobiDB-lite"/>
    </source>
</evidence>
<feature type="compositionally biased region" description="Basic and acidic residues" evidence="2">
    <location>
        <begin position="816"/>
        <end position="825"/>
    </location>
</feature>
<feature type="compositionally biased region" description="Acidic residues" evidence="2">
    <location>
        <begin position="66"/>
        <end position="76"/>
    </location>
</feature>
<dbReference type="SMART" id="SM00671">
    <property type="entry name" value="SEL1"/>
    <property type="match status" value="4"/>
</dbReference>
<dbReference type="InterPro" id="IPR036366">
    <property type="entry name" value="PGBDSf"/>
</dbReference>
<dbReference type="InterPro" id="IPR011990">
    <property type="entry name" value="TPR-like_helical_dom_sf"/>
</dbReference>
<organism evidence="4 5">
    <name type="scientific">Roseibium aggregatum</name>
    <dbReference type="NCBI Taxonomy" id="187304"/>
    <lineage>
        <taxon>Bacteria</taxon>
        <taxon>Pseudomonadati</taxon>
        <taxon>Pseudomonadota</taxon>
        <taxon>Alphaproteobacteria</taxon>
        <taxon>Hyphomicrobiales</taxon>
        <taxon>Stappiaceae</taxon>
        <taxon>Roseibium</taxon>
    </lineage>
</organism>
<dbReference type="InterPro" id="IPR036365">
    <property type="entry name" value="PGBD-like_sf"/>
</dbReference>
<feature type="region of interest" description="Disordered" evidence="2">
    <location>
        <begin position="959"/>
        <end position="1079"/>
    </location>
</feature>
<evidence type="ECO:0000313" key="5">
    <source>
        <dbReference type="Proteomes" id="UP000598467"/>
    </source>
</evidence>
<feature type="domain" description="Peptidoglycan binding-like" evidence="3">
    <location>
        <begin position="1318"/>
        <end position="1368"/>
    </location>
</feature>
<sequence length="1375" mass="149060">MPGWKNRDAGRRGHERFEMQDRRGRPLRDDFEGSGPRRSRRAELDRIERLTRTATALGPGHMDYSNGEDELEAVADELDRLLDTRERGGRHRPAGRDVRRERPEPRRSRRAEAPRRDDRLADRPNDRLDDVLGALERLDRQVQDLTGGSDYDDDYEDGYERDPEERYEDPRPASYAYEPDDFDDIEQDDYDERPRRQPRRRSRRRSPDPAIHIYRDLGRRIEALRQPQEEAYGRVREELGSLRDALGGYSRGTHEKVGRQNAELRRLADMVERLRVDRHDDLLAKDIRKEISDLKAMMARTNVEGSLQTLEHGYAHILQRLDELSRGAVDPRSLRNLASRLNEIEEAFAALPRSEHILVLQDRIGDISERMEVLLQRKNHADIEPLRNELLEVRQFIEQIDIKGLVEGIDDRMRFVSNRLDDLEQLAREQKGLDSRLSAMEERMPAPETLSRLQGRLEEIVGMISDDRAHSDAGADIDRVDNRLDEIVGRLERMEQAGPAAANDGAYSAIAERLDTITGKIEAIEKKAAKPAPALDADASRGSSIDTSLLSQLQARLNVLSEQLEQPRDSVTTADLDKLRAEIGAMRESVAAPASTEALEQRINDLAQAIQQGSTGLDESRLEQLGAKVAALAEQLETSSDRTGDMSDVATTLARIESGLQETRRDVVDIAQKAAREAVSGAPAARSADYDEAIEGLQGDLKRLLDAAEGSDERTRNTFDGVQAVLSSLTERLESLERSGSASGRPAGSFLAPKRGRAGAENTGARETVDASKERPSERVRDRKANFIAAARRAAQAASEEAAQLKAESPMAAQSTERDEARSEARVGWLKGALKRGRKKQDREEEASVAEEKAASAEPAQPSADPGHVLPGDRPAPEEPQPSGGGRRRALLFAAAAVVLAIGTLQVFKMAMAPEAGDTKVAATTQTPAPQVTAAKVPDAKTPDVKAAGAKPVKVAGMPDKAVKAPPGAADHAAAPGKVSAPKPGAENKDLTATGDADRKPAPVRAATASAETPGPAAKPHSQAAAAAPENVMAPAESGEDLAFAPPAGVSSSFGGEKVQPETKFEPGKPGTKADTHPASLVASLPPEAVGPMALRSAAASGNAAAEFLVGVKYTEGDGVPADLAEAAKWYQKAADQGLAPAQYRLASLYEKGRGVEKDLTKAKDWYLKAAEAGNAKAMHNLAVLYAEGADGAPDFAKAAKWFESAAIYGIKDSLFNLGILYARGLGVEKDLTQSYKWFAIAAEQGDQDAAKKRDGVANSLDQAGLAKARLAVENFKLKAPDPSANKVATDPEWADAGIGATNASVGGSDRVDYTAMVRKAQTQLNQLGFDTGTPDGQMGPRTRSAVKAFQRSLGLKETGVIDADLIKELDSQSI</sequence>
<evidence type="ECO:0000313" key="4">
    <source>
        <dbReference type="EMBL" id="MBD1547057.1"/>
    </source>
</evidence>
<dbReference type="PANTHER" id="PTHR11102">
    <property type="entry name" value="SEL-1-LIKE PROTEIN"/>
    <property type="match status" value="1"/>
</dbReference>
<feature type="compositionally biased region" description="Low complexity" evidence="2">
    <location>
        <begin position="856"/>
        <end position="866"/>
    </location>
</feature>
<evidence type="ECO:0000256" key="1">
    <source>
        <dbReference type="SAM" id="Coils"/>
    </source>
</evidence>
<dbReference type="EMBL" id="JABFCZ010000012">
    <property type="protein sequence ID" value="MBD1547057.1"/>
    <property type="molecule type" value="Genomic_DNA"/>
</dbReference>
<accession>A0A926S713</accession>
<dbReference type="Gene3D" id="1.25.40.10">
    <property type="entry name" value="Tetratricopeptide repeat domain"/>
    <property type="match status" value="1"/>
</dbReference>
<feature type="compositionally biased region" description="Basic and acidic residues" evidence="2">
    <location>
        <begin position="767"/>
        <end position="782"/>
    </location>
</feature>
<feature type="region of interest" description="Disordered" evidence="2">
    <location>
        <begin position="799"/>
        <end position="886"/>
    </location>
</feature>
<dbReference type="InterPro" id="IPR050767">
    <property type="entry name" value="Sel1_AlgK"/>
</dbReference>
<dbReference type="Proteomes" id="UP000598467">
    <property type="component" value="Unassembled WGS sequence"/>
</dbReference>
<feature type="compositionally biased region" description="Basic and acidic residues" evidence="2">
    <location>
        <begin position="41"/>
        <end position="51"/>
    </location>
</feature>
<feature type="compositionally biased region" description="Basic and acidic residues" evidence="2">
    <location>
        <begin position="1"/>
        <end position="31"/>
    </location>
</feature>
<feature type="compositionally biased region" description="Basic and acidic residues" evidence="2">
    <location>
        <begin position="986"/>
        <end position="1001"/>
    </location>
</feature>
<feature type="compositionally biased region" description="Low complexity" evidence="2">
    <location>
        <begin position="964"/>
        <end position="979"/>
    </location>
</feature>
<feature type="coiled-coil region" evidence="1">
    <location>
        <begin position="406"/>
        <end position="443"/>
    </location>
</feature>
<dbReference type="PANTHER" id="PTHR11102:SF160">
    <property type="entry name" value="ERAD-ASSOCIATED E3 UBIQUITIN-PROTEIN LIGASE COMPONENT HRD3"/>
    <property type="match status" value="1"/>
</dbReference>
<feature type="region of interest" description="Disordered" evidence="2">
    <location>
        <begin position="736"/>
        <end position="782"/>
    </location>
</feature>
<dbReference type="SUPFAM" id="SSF47090">
    <property type="entry name" value="PGBD-like"/>
    <property type="match status" value="1"/>
</dbReference>
<feature type="region of interest" description="Disordered" evidence="2">
    <location>
        <begin position="139"/>
        <end position="211"/>
    </location>
</feature>
<proteinExistence type="predicted"/>
<dbReference type="Gene3D" id="1.10.101.10">
    <property type="entry name" value="PGBD-like superfamily/PGBD"/>
    <property type="match status" value="1"/>
</dbReference>
<feature type="compositionally biased region" description="Basic and acidic residues" evidence="2">
    <location>
        <begin position="77"/>
        <end position="87"/>
    </location>
</feature>
<feature type="compositionally biased region" description="Acidic residues" evidence="2">
    <location>
        <begin position="178"/>
        <end position="191"/>
    </location>
</feature>
<feature type="compositionally biased region" description="Basic and acidic residues" evidence="2">
    <location>
        <begin position="1059"/>
        <end position="1076"/>
    </location>
</feature>
<feature type="compositionally biased region" description="Basic and acidic residues" evidence="2">
    <location>
        <begin position="94"/>
        <end position="127"/>
    </location>
</feature>
<feature type="compositionally biased region" description="Basic and acidic residues" evidence="2">
    <location>
        <begin position="158"/>
        <end position="171"/>
    </location>
</feature>
<dbReference type="InterPro" id="IPR006597">
    <property type="entry name" value="Sel1-like"/>
</dbReference>
<keyword evidence="1" id="KW-0175">Coiled coil</keyword>
<feature type="region of interest" description="Disordered" evidence="2">
    <location>
        <begin position="1"/>
        <end position="127"/>
    </location>
</feature>
<dbReference type="SUPFAM" id="SSF81901">
    <property type="entry name" value="HCP-like"/>
    <property type="match status" value="1"/>
</dbReference>
<feature type="compositionally biased region" description="Low complexity" evidence="2">
    <location>
        <begin position="1016"/>
        <end position="1037"/>
    </location>
</feature>
<name>A0A926S713_9HYPH</name>